<dbReference type="PANTHER" id="PTHR13090">
    <property type="entry name" value="ARGININE-HYDROXYLASE NDUFAF5, MITOCHONDRIAL"/>
    <property type="match status" value="1"/>
</dbReference>
<organism evidence="5 6">
    <name type="scientific">Sphingorhabdus rigui</name>
    <dbReference type="NCBI Taxonomy" id="1282858"/>
    <lineage>
        <taxon>Bacteria</taxon>
        <taxon>Pseudomonadati</taxon>
        <taxon>Pseudomonadota</taxon>
        <taxon>Alphaproteobacteria</taxon>
        <taxon>Sphingomonadales</taxon>
        <taxon>Sphingomonadaceae</taxon>
        <taxon>Sphingorhabdus</taxon>
    </lineage>
</organism>
<dbReference type="InterPro" id="IPR029063">
    <property type="entry name" value="SAM-dependent_MTases_sf"/>
</dbReference>
<gene>
    <name evidence="5" type="ORF">GGR91_001543</name>
</gene>
<dbReference type="GO" id="GO:0032259">
    <property type="term" value="P:methylation"/>
    <property type="evidence" value="ECO:0007669"/>
    <property type="project" value="UniProtKB-KW"/>
</dbReference>
<dbReference type="InterPro" id="IPR050602">
    <property type="entry name" value="Malonyl-ACP_OMT"/>
</dbReference>
<keyword evidence="2 5" id="KW-0808">Transferase</keyword>
<reference evidence="5 6" key="1">
    <citation type="submission" date="2020-08" db="EMBL/GenBank/DDBJ databases">
        <title>Genomic Encyclopedia of Type Strains, Phase IV (KMG-IV): sequencing the most valuable type-strain genomes for metagenomic binning, comparative biology and taxonomic classification.</title>
        <authorList>
            <person name="Goeker M."/>
        </authorList>
    </citation>
    <scope>NUCLEOTIDE SEQUENCE [LARGE SCALE GENOMIC DNA]</scope>
    <source>
        <strain evidence="5 6">DSM 29050</strain>
    </source>
</reference>
<proteinExistence type="predicted"/>
<sequence>MSSETNPPEIFDRQRRRALRERASRRQGDQFLWHHIAQDLGERLSFVTRVFEHALIIGPIANWQKDILPADMRCTHMPLISVGGAEDTQSGFEEGRLPFPPASFDLVISAGTLDSVNDLPGALIQIRRILKPDGLFLGHMFGAGTLATLKSMFLESDADQVRPHMHPQIDLRSAADLIVRAGFALPVADQDVTEVRYSDWRGIVSDIRDAGIGNALAGPRAYLGKNAINRLDRIFAARADAHGKVPEYFTHLFLSGWAPSENQPRPAKRGSAQVSLADILSKNPED</sequence>
<dbReference type="SUPFAM" id="SSF53335">
    <property type="entry name" value="S-adenosyl-L-methionine-dependent methyltransferases"/>
    <property type="match status" value="1"/>
</dbReference>
<accession>A0A840B515</accession>
<evidence type="ECO:0000256" key="1">
    <source>
        <dbReference type="ARBA" id="ARBA00022603"/>
    </source>
</evidence>
<dbReference type="AlphaFoldDB" id="A0A840B515"/>
<keyword evidence="1 5" id="KW-0489">Methyltransferase</keyword>
<dbReference type="CDD" id="cd02440">
    <property type="entry name" value="AdoMet_MTases"/>
    <property type="match status" value="1"/>
</dbReference>
<evidence type="ECO:0000259" key="4">
    <source>
        <dbReference type="Pfam" id="PF08241"/>
    </source>
</evidence>
<dbReference type="RefSeq" id="WP_183941619.1">
    <property type="nucleotide sequence ID" value="NZ_BAABBG010000005.1"/>
</dbReference>
<evidence type="ECO:0000313" key="6">
    <source>
        <dbReference type="Proteomes" id="UP000581447"/>
    </source>
</evidence>
<dbReference type="PANTHER" id="PTHR13090:SF1">
    <property type="entry name" value="ARGININE-HYDROXYLASE NDUFAF5, MITOCHONDRIAL"/>
    <property type="match status" value="1"/>
</dbReference>
<dbReference type="Proteomes" id="UP000581447">
    <property type="component" value="Unassembled WGS sequence"/>
</dbReference>
<dbReference type="EMBL" id="JACIEA010000002">
    <property type="protein sequence ID" value="MBB3943285.1"/>
    <property type="molecule type" value="Genomic_DNA"/>
</dbReference>
<evidence type="ECO:0000256" key="3">
    <source>
        <dbReference type="SAM" id="MobiDB-lite"/>
    </source>
</evidence>
<dbReference type="Gene3D" id="3.40.50.150">
    <property type="entry name" value="Vaccinia Virus protein VP39"/>
    <property type="match status" value="1"/>
</dbReference>
<comment type="caution">
    <text evidence="5">The sequence shown here is derived from an EMBL/GenBank/DDBJ whole genome shotgun (WGS) entry which is preliminary data.</text>
</comment>
<keyword evidence="6" id="KW-1185">Reference proteome</keyword>
<name>A0A840B515_9SPHN</name>
<protein>
    <submittedName>
        <fullName evidence="5">SAM-dependent methyltransferase</fullName>
    </submittedName>
</protein>
<feature type="domain" description="Methyltransferase type 11" evidence="4">
    <location>
        <begin position="96"/>
        <end position="137"/>
    </location>
</feature>
<dbReference type="InterPro" id="IPR013216">
    <property type="entry name" value="Methyltransf_11"/>
</dbReference>
<dbReference type="GO" id="GO:0008757">
    <property type="term" value="F:S-adenosylmethionine-dependent methyltransferase activity"/>
    <property type="evidence" value="ECO:0007669"/>
    <property type="project" value="InterPro"/>
</dbReference>
<feature type="region of interest" description="Disordered" evidence="3">
    <location>
        <begin position="260"/>
        <end position="286"/>
    </location>
</feature>
<dbReference type="Pfam" id="PF08241">
    <property type="entry name" value="Methyltransf_11"/>
    <property type="match status" value="1"/>
</dbReference>
<evidence type="ECO:0000313" key="5">
    <source>
        <dbReference type="EMBL" id="MBB3943285.1"/>
    </source>
</evidence>
<evidence type="ECO:0000256" key="2">
    <source>
        <dbReference type="ARBA" id="ARBA00022679"/>
    </source>
</evidence>